<protein>
    <recommendedName>
        <fullName evidence="4">Secreted RxLR effector peptide protein</fullName>
    </recommendedName>
</protein>
<name>A0A8J7A9K9_9CYAN</name>
<dbReference type="AlphaFoldDB" id="A0A8J7A9K9"/>
<evidence type="ECO:0008006" key="4">
    <source>
        <dbReference type="Google" id="ProtNLM"/>
    </source>
</evidence>
<sequence length="86" mass="9452">MKRYFFTAVALTIAAAGTIPAANAAEFESDSLQQRRYEVLDRGGSKSIAILENSTKDQQVSSADEISEDATFIDLIRHNRDSRGSK</sequence>
<feature type="chain" id="PRO_5035276311" description="Secreted RxLR effector peptide protein" evidence="1">
    <location>
        <begin position="25"/>
        <end position="86"/>
    </location>
</feature>
<keyword evidence="1" id="KW-0732">Signal</keyword>
<comment type="caution">
    <text evidence="2">The sequence shown here is derived from an EMBL/GenBank/DDBJ whole genome shotgun (WGS) entry which is preliminary data.</text>
</comment>
<evidence type="ECO:0000313" key="2">
    <source>
        <dbReference type="EMBL" id="MBE9075704.1"/>
    </source>
</evidence>
<accession>A0A8J7A9K9</accession>
<evidence type="ECO:0000313" key="3">
    <source>
        <dbReference type="Proteomes" id="UP000636505"/>
    </source>
</evidence>
<organism evidence="2 3">
    <name type="scientific">Vasconcelosia minhoensis LEGE 07310</name>
    <dbReference type="NCBI Taxonomy" id="915328"/>
    <lineage>
        <taxon>Bacteria</taxon>
        <taxon>Bacillati</taxon>
        <taxon>Cyanobacteriota</taxon>
        <taxon>Cyanophyceae</taxon>
        <taxon>Nodosilineales</taxon>
        <taxon>Cymatolegaceae</taxon>
        <taxon>Vasconcelosia</taxon>
        <taxon>Vasconcelosia minhoensis</taxon>
    </lineage>
</organism>
<dbReference type="Proteomes" id="UP000636505">
    <property type="component" value="Unassembled WGS sequence"/>
</dbReference>
<proteinExistence type="predicted"/>
<dbReference type="EMBL" id="JADEXG010000001">
    <property type="protein sequence ID" value="MBE9075704.1"/>
    <property type="molecule type" value="Genomic_DNA"/>
</dbReference>
<gene>
    <name evidence="2" type="ORF">IQ241_00050</name>
</gene>
<evidence type="ECO:0000256" key="1">
    <source>
        <dbReference type="SAM" id="SignalP"/>
    </source>
</evidence>
<feature type="signal peptide" evidence="1">
    <location>
        <begin position="1"/>
        <end position="24"/>
    </location>
</feature>
<keyword evidence="3" id="KW-1185">Reference proteome</keyword>
<reference evidence="2" key="1">
    <citation type="submission" date="2020-10" db="EMBL/GenBank/DDBJ databases">
        <authorList>
            <person name="Castelo-Branco R."/>
            <person name="Eusebio N."/>
            <person name="Adriana R."/>
            <person name="Vieira A."/>
            <person name="Brugerolle De Fraissinette N."/>
            <person name="Rezende De Castro R."/>
            <person name="Schneider M.P."/>
            <person name="Vasconcelos V."/>
            <person name="Leao P.N."/>
        </authorList>
    </citation>
    <scope>NUCLEOTIDE SEQUENCE</scope>
    <source>
        <strain evidence="2">LEGE 07310</strain>
    </source>
</reference>
<dbReference type="RefSeq" id="WP_193904370.1">
    <property type="nucleotide sequence ID" value="NZ_JADEXG010000001.1"/>
</dbReference>